<dbReference type="InterPro" id="IPR019787">
    <property type="entry name" value="Znf_PHD-finger"/>
</dbReference>
<evidence type="ECO:0000313" key="8">
    <source>
        <dbReference type="EMBL" id="OUS49218.1"/>
    </source>
</evidence>
<dbReference type="Proteomes" id="UP000195557">
    <property type="component" value="Unassembled WGS sequence"/>
</dbReference>
<dbReference type="SUPFAM" id="SSF49879">
    <property type="entry name" value="SMAD/FHA domain"/>
    <property type="match status" value="1"/>
</dbReference>
<evidence type="ECO:0000256" key="2">
    <source>
        <dbReference type="ARBA" id="ARBA00022771"/>
    </source>
</evidence>
<feature type="compositionally biased region" description="Polar residues" evidence="5">
    <location>
        <begin position="132"/>
        <end position="156"/>
    </location>
</feature>
<feature type="domain" description="PHD-type" evidence="7">
    <location>
        <begin position="681"/>
        <end position="730"/>
    </location>
</feature>
<evidence type="ECO:0000259" key="7">
    <source>
        <dbReference type="PROSITE" id="PS50016"/>
    </source>
</evidence>
<feature type="region of interest" description="Disordered" evidence="5">
    <location>
        <begin position="321"/>
        <end position="388"/>
    </location>
</feature>
<dbReference type="CDD" id="cd00060">
    <property type="entry name" value="FHA"/>
    <property type="match status" value="1"/>
</dbReference>
<dbReference type="SUPFAM" id="SSF57903">
    <property type="entry name" value="FYVE/PHD zinc finger"/>
    <property type="match status" value="1"/>
</dbReference>
<dbReference type="EMBL" id="KZ155771">
    <property type="protein sequence ID" value="OUS49218.1"/>
    <property type="molecule type" value="Genomic_DNA"/>
</dbReference>
<dbReference type="Pfam" id="PF00628">
    <property type="entry name" value="PHD"/>
    <property type="match status" value="1"/>
</dbReference>
<keyword evidence="2 4" id="KW-0863">Zinc-finger</keyword>
<dbReference type="Pfam" id="PF00498">
    <property type="entry name" value="FHA"/>
    <property type="match status" value="1"/>
</dbReference>
<dbReference type="PROSITE" id="PS01359">
    <property type="entry name" value="ZF_PHD_1"/>
    <property type="match status" value="1"/>
</dbReference>
<keyword evidence="1" id="KW-0479">Metal-binding</keyword>
<dbReference type="SMART" id="SM00240">
    <property type="entry name" value="FHA"/>
    <property type="match status" value="1"/>
</dbReference>
<protein>
    <submittedName>
        <fullName evidence="8">Putative transcription factor HALR/MLL3</fullName>
    </submittedName>
</protein>
<dbReference type="PROSITE" id="PS50006">
    <property type="entry name" value="FHA_DOMAIN"/>
    <property type="match status" value="1"/>
</dbReference>
<gene>
    <name evidence="8" type="ORF">BE221DRAFT_5402</name>
</gene>
<feature type="region of interest" description="Disordered" evidence="5">
    <location>
        <begin position="737"/>
        <end position="761"/>
    </location>
</feature>
<dbReference type="Gene3D" id="2.60.200.20">
    <property type="match status" value="1"/>
</dbReference>
<organism evidence="8">
    <name type="scientific">Ostreococcus tauri</name>
    <name type="common">Marine green alga</name>
    <dbReference type="NCBI Taxonomy" id="70448"/>
    <lineage>
        <taxon>Eukaryota</taxon>
        <taxon>Viridiplantae</taxon>
        <taxon>Chlorophyta</taxon>
        <taxon>Mamiellophyceae</taxon>
        <taxon>Mamiellales</taxon>
        <taxon>Bathycoccaceae</taxon>
        <taxon>Ostreococcus</taxon>
    </lineage>
</organism>
<dbReference type="InterPro" id="IPR013083">
    <property type="entry name" value="Znf_RING/FYVE/PHD"/>
</dbReference>
<feature type="domain" description="FHA" evidence="6">
    <location>
        <begin position="36"/>
        <end position="85"/>
    </location>
</feature>
<dbReference type="SMART" id="SM00249">
    <property type="entry name" value="PHD"/>
    <property type="match status" value="1"/>
</dbReference>
<evidence type="ECO:0000256" key="1">
    <source>
        <dbReference type="ARBA" id="ARBA00022723"/>
    </source>
</evidence>
<sequence>MSSAVVARLRRIGASTRSPSKKSPAKAFDISRDSPFFIGRQQDANVRLCEPTVSRKHAVFQVIDGSMVLKNMSTLNPVSLNDAMLDVNTAVRMRNGDVVGIQLTDDEEARFVFEQVVDSLARSPLKEGGGNTPPSVSPSKQLSGDENVAPAQSQKSTPRRFETLSKLTGTPMPSKHILKQVSTLKKSREKKSRDSATKCSPAAPNSNVRRMGGDFDKQECGSPEGRAAITPKSPAKSVLKAPENRLAVRPSSIRRRSISFAGDEELEAIKWIAPHDGKVELCGRIAPLALDAPRSPRNRRSLSRSPNSTIKALPAPEVVLALPAPEQKRRSSISFKAVEDGDENETPDGAFTRSESRIHRRDTPHVSSRRKSRSPSTESTPVRTTCELEEVDMTESVATVTPPDQQNNLMSRLNIVATPSSEFKRPAAPHNTPVANEFNLEGFDLFRATPNKIRGIFEEDTVCDAIMRAVETMEAEAEEDISAVCDLDKALERLSTPSSTKKRVNDWLRAEGALAEIPDEVDERYSLTPGVEPSPAKSIVVAYKRRRSNKLKNGLSMRIEQLHRALRLTRRALSKERKRNGALKEMYFELLNTKENSAVSPEVKTPKVALQVNVRTATPPPPKTPKVAMQINVKEATPKTPKVVLNVSMKETTPSLILDRDEEPIAERQRTPVAASKNSSAPYCSVCEVVDKCKTVSCAHCCISFHLKCLKPKLTRVPKGPWTCSLCPTANESKIPSTKRAREVEAEPVRATRSSRRVKHS</sequence>
<dbReference type="Gene3D" id="3.30.40.10">
    <property type="entry name" value="Zinc/RING finger domain, C3HC4 (zinc finger)"/>
    <property type="match status" value="1"/>
</dbReference>
<dbReference type="InterPro" id="IPR001965">
    <property type="entry name" value="Znf_PHD"/>
</dbReference>
<dbReference type="PROSITE" id="PS50016">
    <property type="entry name" value="ZF_PHD_2"/>
    <property type="match status" value="1"/>
</dbReference>
<reference evidence="8" key="1">
    <citation type="submission" date="2017-04" db="EMBL/GenBank/DDBJ databases">
        <title>Population genomics of picophytoplankton unveils novel chromosome hypervariability.</title>
        <authorList>
            <consortium name="DOE Joint Genome Institute"/>
            <person name="Blanc-Mathieu R."/>
            <person name="Krasovec M."/>
            <person name="Hebrard M."/>
            <person name="Yau S."/>
            <person name="Desgranges E."/>
            <person name="Martin J."/>
            <person name="Schackwitz W."/>
            <person name="Kuo A."/>
            <person name="Salin G."/>
            <person name="Donnadieu C."/>
            <person name="Desdevises Y."/>
            <person name="Sanchez-Ferandin S."/>
            <person name="Moreau H."/>
            <person name="Rivals E."/>
            <person name="Grigoriev I.V."/>
            <person name="Grimsley N."/>
            <person name="Eyre-Walker A."/>
            <person name="Piganeau G."/>
        </authorList>
    </citation>
    <scope>NUCLEOTIDE SEQUENCE [LARGE SCALE GENOMIC DNA]</scope>
    <source>
        <strain evidence="8">RCC 1115</strain>
    </source>
</reference>
<evidence type="ECO:0000256" key="5">
    <source>
        <dbReference type="SAM" id="MobiDB-lite"/>
    </source>
</evidence>
<accession>A0A1Y5II12</accession>
<proteinExistence type="predicted"/>
<dbReference type="GO" id="GO:0008270">
    <property type="term" value="F:zinc ion binding"/>
    <property type="evidence" value="ECO:0007669"/>
    <property type="project" value="UniProtKB-KW"/>
</dbReference>
<feature type="compositionally biased region" description="Basic and acidic residues" evidence="5">
    <location>
        <begin position="354"/>
        <end position="364"/>
    </location>
</feature>
<dbReference type="InterPro" id="IPR011011">
    <property type="entry name" value="Znf_FYVE_PHD"/>
</dbReference>
<dbReference type="InterPro" id="IPR019786">
    <property type="entry name" value="Zinc_finger_PHD-type_CS"/>
</dbReference>
<name>A0A1Y5II12_OSTTA</name>
<evidence type="ECO:0000256" key="4">
    <source>
        <dbReference type="PROSITE-ProRule" id="PRU00146"/>
    </source>
</evidence>
<dbReference type="InterPro" id="IPR008984">
    <property type="entry name" value="SMAD_FHA_dom_sf"/>
</dbReference>
<dbReference type="InterPro" id="IPR000253">
    <property type="entry name" value="FHA_dom"/>
</dbReference>
<feature type="region of interest" description="Disordered" evidence="5">
    <location>
        <begin position="123"/>
        <end position="243"/>
    </location>
</feature>
<evidence type="ECO:0000259" key="6">
    <source>
        <dbReference type="PROSITE" id="PS50006"/>
    </source>
</evidence>
<dbReference type="AlphaFoldDB" id="A0A1Y5II12"/>
<feature type="compositionally biased region" description="Basic and acidic residues" evidence="5">
    <location>
        <begin position="740"/>
        <end position="750"/>
    </location>
</feature>
<keyword evidence="3" id="KW-0862">Zinc</keyword>
<feature type="compositionally biased region" description="Polar residues" evidence="5">
    <location>
        <begin position="374"/>
        <end position="383"/>
    </location>
</feature>
<evidence type="ECO:0000256" key="3">
    <source>
        <dbReference type="ARBA" id="ARBA00022833"/>
    </source>
</evidence>